<sequence>MANKSWTEIGEEILHMMREDQAVRDALAETGELFHGYHPAMEKIHLKNAHKLKEIIDEKGFPTTDVVSKEVCTAAIKIVLHAISLPEFMRAQEVILQDLAKANKVPKMYVATLIDRIRFYEGRKQVYATNADWDENGILRITDVEDEENLNKRRAAMDLDPIESLVITPLTGEYHPPNPQKRYQEYLEWTHKVGWRTK</sequence>
<comment type="caution">
    <text evidence="1">The sequence shown here is derived from an EMBL/GenBank/DDBJ whole genome shotgun (WGS) entry which is preliminary data.</text>
</comment>
<dbReference type="InterPro" id="IPR046732">
    <property type="entry name" value="DUF6624"/>
</dbReference>
<proteinExistence type="predicted"/>
<accession>A0ABT6DEN2</accession>
<gene>
    <name evidence="1" type="ORF">NWE73_02865</name>
</gene>
<evidence type="ECO:0000313" key="2">
    <source>
        <dbReference type="Proteomes" id="UP001152321"/>
    </source>
</evidence>
<keyword evidence="2" id="KW-1185">Reference proteome</keyword>
<dbReference type="Proteomes" id="UP001152321">
    <property type="component" value="Unassembled WGS sequence"/>
</dbReference>
<dbReference type="RefSeq" id="WP_277576762.1">
    <property type="nucleotide sequence ID" value="NZ_JANRMI010000001.1"/>
</dbReference>
<name>A0ABT6DEN2_9BACT</name>
<reference evidence="1" key="1">
    <citation type="submission" date="2022-08" db="EMBL/GenBank/DDBJ databases">
        <title>Novel Bdellovibrio Species Isolated from Svalbard: Designation Bdellovibrio svalbardensis.</title>
        <authorList>
            <person name="Mitchell R.J."/>
            <person name="Choi S.Y."/>
        </authorList>
    </citation>
    <scope>NUCLEOTIDE SEQUENCE</scope>
    <source>
        <strain evidence="1">PAP01</strain>
    </source>
</reference>
<dbReference type="EMBL" id="JANRMI010000001">
    <property type="protein sequence ID" value="MDG0815286.1"/>
    <property type="molecule type" value="Genomic_DNA"/>
</dbReference>
<dbReference type="Pfam" id="PF20329">
    <property type="entry name" value="DUF6624"/>
    <property type="match status" value="1"/>
</dbReference>
<protein>
    <submittedName>
        <fullName evidence="1">Uncharacterized protein</fullName>
    </submittedName>
</protein>
<evidence type="ECO:0000313" key="1">
    <source>
        <dbReference type="EMBL" id="MDG0815286.1"/>
    </source>
</evidence>
<organism evidence="1 2">
    <name type="scientific">Bdellovibrio svalbardensis</name>
    <dbReference type="NCBI Taxonomy" id="2972972"/>
    <lineage>
        <taxon>Bacteria</taxon>
        <taxon>Pseudomonadati</taxon>
        <taxon>Bdellovibrionota</taxon>
        <taxon>Bdellovibrionia</taxon>
        <taxon>Bdellovibrionales</taxon>
        <taxon>Pseudobdellovibrionaceae</taxon>
        <taxon>Bdellovibrio</taxon>
    </lineage>
</organism>